<dbReference type="GeneID" id="18990003"/>
<organism evidence="1 2">
    <name type="scientific">Mycobacterium phage DS6A</name>
    <dbReference type="NCBI Taxonomy" id="45764"/>
    <lineage>
        <taxon>Viruses</taxon>
        <taxon>Duplodnaviria</taxon>
        <taxon>Heunggongvirae</taxon>
        <taxon>Uroviricota</taxon>
        <taxon>Caudoviricetes</taxon>
        <taxon>Hnatkovirus</taxon>
        <taxon>Hnatkovirus DS6A</taxon>
    </lineage>
</organism>
<name>G8I4B5_9CAUD</name>
<dbReference type="EMBL" id="JN698994">
    <property type="protein sequence ID" value="AER47559.1"/>
    <property type="molecule type" value="Genomic_DNA"/>
</dbReference>
<reference evidence="1 2" key="1">
    <citation type="journal article" date="2012" name="J. Virol.">
        <title>Complete Genome Sequences of 138 Mycobacteriophages.</title>
        <authorList>
            <consortium name="the Science Education Alliance Phage Hunters Advancing Genomics and Evolutionary Science Program"/>
            <consortium name="the KwaZulu-Natal Research Institute for Tuberculosis and HIV Mycobacterial Genetics Course Students"/>
            <consortium name="the Phage Hunters Integrating Research and Education Program"/>
            <person name="Hatfull G.F."/>
        </authorList>
    </citation>
    <scope>NUCLEOTIDE SEQUENCE [LARGE SCALE GENOMIC DNA]</scope>
</reference>
<protein>
    <submittedName>
        <fullName evidence="1">Terminase large subunit</fullName>
    </submittedName>
</protein>
<accession>G8I4B5</accession>
<dbReference type="RefSeq" id="YP_009018693.1">
    <property type="nucleotide sequence ID" value="NC_023744.1"/>
</dbReference>
<dbReference type="KEGG" id="vg:18990003"/>
<sequence>MTGGARVAGASSDLLLPGYWIDPDTSAWCSLPWPTDPDERQAIARDSLGPYLIAWSQGELEQPGLIDYISKEPWRWTPGQKRFLVLWYHVGEDGRFTYRSGVKRGAKGTGKDPMAAALCNSELAGPVEFAGWDRDEYGRLMGRPRGFPLVQVMSNSQEQSKDVLRVANAMWSREAREFYDLDCGATRTVMNSNGGRFEVPPSAEASAEGDPATFIALNESHHMTHSNGGDEVAAVARRNVGKSPQQIQARVLELTNAHRPGGDSVAEASFKAWQDQQAPGWRGKRDILYDSIEAPPNTDILTEEGRIAGLRAAYMDAPWNDIQRKADEMADSRTSVADSIRFYLNGLASEEDAWVESGNFDALAAAGTVVDRRDRIAVFADCSKSGDATGIVCCRLDDLFVFTGGVWERPKGWDTKKHGKWLVPRAEVDAELRALMARYDVVWMGIDPSPAEDDSAEALYWRDMIDGLHRDYRDKLQVWATPGDSIGNAVMFDMRTSQRGAKERLAKFTENAMLVQRWINDEGESAPLRHDGHPILRQHVHNARERPNQWGTSLSKVTRDSNKHIDLAVCLVGAVMGARVALNSGKLKKRPRGRAHFV</sequence>
<dbReference type="OrthoDB" id="1044at10239"/>
<evidence type="ECO:0000313" key="2">
    <source>
        <dbReference type="Proteomes" id="UP000005857"/>
    </source>
</evidence>
<dbReference type="Proteomes" id="UP000005857">
    <property type="component" value="Segment"/>
</dbReference>
<gene>
    <name evidence="1" type="primary">5</name>
    <name evidence="1" type="ORF">DS6A_5</name>
</gene>
<proteinExistence type="predicted"/>
<evidence type="ECO:0000313" key="1">
    <source>
        <dbReference type="EMBL" id="AER47559.1"/>
    </source>
</evidence>
<keyword evidence="2" id="KW-1185">Reference proteome</keyword>